<sequence length="121" mass="14233">MDKILLNNMGFYGYHGVFKEESVLGQKFFVDMELYLDTKDAGITDDMEKSVSYGDVYEVVKDIVEKQRFNLLEALAENIAKQVFERFELIEEIMVRVKKPEAPVPGIYDYFGVEIRRQRYE</sequence>
<comment type="pathway">
    <text evidence="2 6">Cofactor biosynthesis; tetrahydrofolate biosynthesis; 2-amino-4-hydroxy-6-hydroxymethyl-7,8-dihydropteridine diphosphate from 7,8-dihydroneopterin triphosphate: step 3/4.</text>
</comment>
<dbReference type="PANTHER" id="PTHR42844">
    <property type="entry name" value="DIHYDRONEOPTERIN ALDOLASE 1-RELATED"/>
    <property type="match status" value="1"/>
</dbReference>
<dbReference type="GO" id="GO:0046656">
    <property type="term" value="P:folic acid biosynthetic process"/>
    <property type="evidence" value="ECO:0007669"/>
    <property type="project" value="UniProtKB-UniRule"/>
</dbReference>
<name>A0A0C7R4Q6_PARSO</name>
<gene>
    <name evidence="8" type="primary">folB</name>
    <name evidence="8" type="ORF">R28058_08871</name>
</gene>
<dbReference type="InterPro" id="IPR043133">
    <property type="entry name" value="GTP-CH-I_C/QueF"/>
</dbReference>
<evidence type="ECO:0000313" key="8">
    <source>
        <dbReference type="EMBL" id="CEQ03154.1"/>
    </source>
</evidence>
<dbReference type="EC" id="4.1.2.25" evidence="6"/>
<dbReference type="Gene3D" id="3.30.1130.10">
    <property type="match status" value="1"/>
</dbReference>
<reference evidence="8 9" key="1">
    <citation type="submission" date="2015-01" db="EMBL/GenBank/DDBJ databases">
        <authorList>
            <person name="Aslett A.Martin."/>
            <person name="De Silva Nishadi"/>
        </authorList>
    </citation>
    <scope>NUCLEOTIDE SEQUENCE [LARGE SCALE GENOMIC DNA]</scope>
    <source>
        <strain evidence="8 9">R28058</strain>
    </source>
</reference>
<organism evidence="8 9">
    <name type="scientific">Paraclostridium sordellii</name>
    <name type="common">Clostridium sordellii</name>
    <dbReference type="NCBI Taxonomy" id="1505"/>
    <lineage>
        <taxon>Bacteria</taxon>
        <taxon>Bacillati</taxon>
        <taxon>Bacillota</taxon>
        <taxon>Clostridia</taxon>
        <taxon>Peptostreptococcales</taxon>
        <taxon>Peptostreptococcaceae</taxon>
        <taxon>Paraclostridium</taxon>
    </lineage>
</organism>
<comment type="function">
    <text evidence="6">Catalyzes the conversion of 7,8-dihydroneopterin to 6-hydroxymethyl-7,8-dihydropterin.</text>
</comment>
<dbReference type="GO" id="GO:0004150">
    <property type="term" value="F:dihydroneopterin aldolase activity"/>
    <property type="evidence" value="ECO:0007669"/>
    <property type="project" value="UniProtKB-UniRule"/>
</dbReference>
<comment type="similarity">
    <text evidence="3 6">Belongs to the DHNA family.</text>
</comment>
<keyword evidence="5 6" id="KW-0456">Lyase</keyword>
<dbReference type="OrthoDB" id="9808041at2"/>
<dbReference type="NCBIfam" id="TIGR00526">
    <property type="entry name" value="folB_dom"/>
    <property type="match status" value="1"/>
</dbReference>
<accession>A0A0C7R4Q6</accession>
<dbReference type="UniPathway" id="UPA00077">
    <property type="reaction ID" value="UER00154"/>
</dbReference>
<dbReference type="CDD" id="cd00534">
    <property type="entry name" value="DHNA_DHNTPE"/>
    <property type="match status" value="1"/>
</dbReference>
<protein>
    <recommendedName>
        <fullName evidence="6">7,8-dihydroneopterin aldolase</fullName>
        <ecNumber evidence="6">4.1.2.25</ecNumber>
    </recommendedName>
</protein>
<evidence type="ECO:0000256" key="6">
    <source>
        <dbReference type="RuleBase" id="RU362079"/>
    </source>
</evidence>
<dbReference type="Pfam" id="PF02152">
    <property type="entry name" value="FolB"/>
    <property type="match status" value="1"/>
</dbReference>
<dbReference type="InterPro" id="IPR006156">
    <property type="entry name" value="Dihydroneopterin_aldolase"/>
</dbReference>
<dbReference type="NCBIfam" id="TIGR00525">
    <property type="entry name" value="folB"/>
    <property type="match status" value="1"/>
</dbReference>
<evidence type="ECO:0000256" key="2">
    <source>
        <dbReference type="ARBA" id="ARBA00005013"/>
    </source>
</evidence>
<evidence type="ECO:0000256" key="3">
    <source>
        <dbReference type="ARBA" id="ARBA00005708"/>
    </source>
</evidence>
<dbReference type="GO" id="GO:0005737">
    <property type="term" value="C:cytoplasm"/>
    <property type="evidence" value="ECO:0007669"/>
    <property type="project" value="TreeGrafter"/>
</dbReference>
<dbReference type="SUPFAM" id="SSF55620">
    <property type="entry name" value="Tetrahydrobiopterin biosynthesis enzymes-like"/>
    <property type="match status" value="1"/>
</dbReference>
<evidence type="ECO:0000313" key="9">
    <source>
        <dbReference type="Proteomes" id="UP000049127"/>
    </source>
</evidence>
<evidence type="ECO:0000256" key="5">
    <source>
        <dbReference type="ARBA" id="ARBA00023239"/>
    </source>
</evidence>
<keyword evidence="4 6" id="KW-0289">Folate biosynthesis</keyword>
<dbReference type="InterPro" id="IPR006157">
    <property type="entry name" value="FolB_dom"/>
</dbReference>
<proteinExistence type="inferred from homology"/>
<dbReference type="FunFam" id="3.30.1130.10:FF:000003">
    <property type="entry name" value="7,8-dihydroneopterin aldolase"/>
    <property type="match status" value="1"/>
</dbReference>
<dbReference type="RefSeq" id="WP_055341605.1">
    <property type="nucleotide sequence ID" value="NZ_CDNI01000003.1"/>
</dbReference>
<comment type="catalytic activity">
    <reaction evidence="1 6">
        <text>7,8-dihydroneopterin = 6-hydroxymethyl-7,8-dihydropterin + glycolaldehyde</text>
        <dbReference type="Rhea" id="RHEA:10540"/>
        <dbReference type="ChEBI" id="CHEBI:17001"/>
        <dbReference type="ChEBI" id="CHEBI:17071"/>
        <dbReference type="ChEBI" id="CHEBI:44841"/>
        <dbReference type="EC" id="4.1.2.25"/>
    </reaction>
</comment>
<feature type="domain" description="Dihydroneopterin aldolase/epimerase" evidence="7">
    <location>
        <begin position="4"/>
        <end position="117"/>
    </location>
</feature>
<dbReference type="GO" id="GO:0046654">
    <property type="term" value="P:tetrahydrofolate biosynthetic process"/>
    <property type="evidence" value="ECO:0007669"/>
    <property type="project" value="UniProtKB-UniRule"/>
</dbReference>
<evidence type="ECO:0000259" key="7">
    <source>
        <dbReference type="SMART" id="SM00905"/>
    </source>
</evidence>
<dbReference type="EMBL" id="CEKZ01000003">
    <property type="protein sequence ID" value="CEQ03154.1"/>
    <property type="molecule type" value="Genomic_DNA"/>
</dbReference>
<dbReference type="Proteomes" id="UP000049127">
    <property type="component" value="Unassembled WGS sequence"/>
</dbReference>
<dbReference type="SMART" id="SM00905">
    <property type="entry name" value="FolB"/>
    <property type="match status" value="1"/>
</dbReference>
<evidence type="ECO:0000256" key="4">
    <source>
        <dbReference type="ARBA" id="ARBA00022909"/>
    </source>
</evidence>
<dbReference type="AlphaFoldDB" id="A0A0C7R4Q6"/>
<evidence type="ECO:0000256" key="1">
    <source>
        <dbReference type="ARBA" id="ARBA00001353"/>
    </source>
</evidence>
<dbReference type="PANTHER" id="PTHR42844:SF1">
    <property type="entry name" value="DIHYDRONEOPTERIN ALDOLASE 1-RELATED"/>
    <property type="match status" value="1"/>
</dbReference>